<feature type="domain" description="Phage head morphogenesis" evidence="1">
    <location>
        <begin position="157"/>
        <end position="261"/>
    </location>
</feature>
<accession>A0ABU3WER4</accession>
<dbReference type="Proteomes" id="UP001278188">
    <property type="component" value="Unassembled WGS sequence"/>
</dbReference>
<gene>
    <name evidence="2" type="ORF">QR674_07815</name>
</gene>
<evidence type="ECO:0000259" key="1">
    <source>
        <dbReference type="Pfam" id="PF04233"/>
    </source>
</evidence>
<dbReference type="InterPro" id="IPR006528">
    <property type="entry name" value="Phage_head_morphogenesis_dom"/>
</dbReference>
<reference evidence="2 3" key="1">
    <citation type="submission" date="2023-06" db="EMBL/GenBank/DDBJ databases">
        <title>Genomic Analysis of Acinetobacter Strains Recovered from South Australian Aquatic Samples provides Insights into the Circulation of Antibiotic Resistance determinants in the Environment.</title>
        <authorList>
            <person name="Tobin L."/>
            <person name="Jarocki V.M."/>
            <person name="Kenyon J."/>
            <person name="Drigo B."/>
            <person name="Donner E."/>
            <person name="Djordjevic S.P."/>
            <person name="Hamidian M."/>
        </authorList>
    </citation>
    <scope>NUCLEOTIDE SEQUENCE [LARGE SCALE GENOMIC DNA]</scope>
    <source>
        <strain evidence="2 3">SAAc652</strain>
    </source>
</reference>
<organism evidence="2 3">
    <name type="scientific">Acinetobacter chinensis</name>
    <dbReference type="NCBI Taxonomy" id="2004650"/>
    <lineage>
        <taxon>Bacteria</taxon>
        <taxon>Pseudomonadati</taxon>
        <taxon>Pseudomonadota</taxon>
        <taxon>Gammaproteobacteria</taxon>
        <taxon>Moraxellales</taxon>
        <taxon>Moraxellaceae</taxon>
        <taxon>Acinetobacter</taxon>
    </lineage>
</organism>
<proteinExistence type="predicted"/>
<dbReference type="NCBIfam" id="TIGR01641">
    <property type="entry name" value="phageSPP1_gp7"/>
    <property type="match status" value="1"/>
</dbReference>
<comment type="caution">
    <text evidence="2">The sequence shown here is derived from an EMBL/GenBank/DDBJ whole genome shotgun (WGS) entry which is preliminary data.</text>
</comment>
<keyword evidence="3" id="KW-1185">Reference proteome</keyword>
<dbReference type="RefSeq" id="WP_317083276.1">
    <property type="nucleotide sequence ID" value="NZ_JASVDY010000002.1"/>
</dbReference>
<name>A0ABU3WER4_9GAMM</name>
<evidence type="ECO:0000313" key="2">
    <source>
        <dbReference type="EMBL" id="MDV2468888.1"/>
    </source>
</evidence>
<dbReference type="EMBL" id="JASVDY010000002">
    <property type="protein sequence ID" value="MDV2468888.1"/>
    <property type="molecule type" value="Genomic_DNA"/>
</dbReference>
<protein>
    <submittedName>
        <fullName evidence="2">Minor capsid protein</fullName>
    </submittedName>
</protein>
<dbReference type="Pfam" id="PF04233">
    <property type="entry name" value="Phage_Mu_F"/>
    <property type="match status" value="1"/>
</dbReference>
<evidence type="ECO:0000313" key="3">
    <source>
        <dbReference type="Proteomes" id="UP001278188"/>
    </source>
</evidence>
<sequence>MKISAQKALIDALSQHSAYLYRASTQSVNELTAQFQKLSGAQLLRLSELLEDLTESERKALQGLNFSSKGKASRSIEEIKSILNEWFKAIDAELFEQFDKSALQLAVYEASYSAKLIAGTAAVVTAEKIYRAAKKAPFAGGQLVDYLFADIAANLRKKVEYVIRDGISQGQTNQQIVQRIKGKKSLDYKDGILKTAVYEIERQVRTVCSHISNATYIDTYKALGYEYVKVVATLDGRTCKYCASVDGEIFHIDDPARPRFPVHPNNRTTYVGCDKDGNVAGLRPFVMDERKVKDIPKEERKHLIGQLDANTSFKEFFEQSDEFFQRTWLGKSKYELYKKGEYSIDKFADPLNKRGYTLAELKTLDKKTFNNVLGE</sequence>